<evidence type="ECO:0000313" key="2">
    <source>
        <dbReference type="Proteomes" id="UP001186974"/>
    </source>
</evidence>
<sequence length="144" mass="15215">ATVDTPGCRADTKSHIYSDAGLLTITLDGSAKDVRGAAFKAVETLKKIAGGEINKEDIKKAVSRAKFKELEFGQEIWAGIELTGAGLVHGDKAYQIDETAKAIDGVSEEAVKKAAAQLLENKASVSSVGDLFVLPWAEEIGLKV</sequence>
<keyword evidence="2" id="KW-1185">Reference proteome</keyword>
<name>A0ACC3CUC8_9PEZI</name>
<accession>A0ACC3CUC8</accession>
<gene>
    <name evidence="1" type="ORF">LTS18_000547</name>
</gene>
<dbReference type="EMBL" id="JAWDJW010011567">
    <property type="protein sequence ID" value="KAK3044715.1"/>
    <property type="molecule type" value="Genomic_DNA"/>
</dbReference>
<comment type="caution">
    <text evidence="1">The sequence shown here is derived from an EMBL/GenBank/DDBJ whole genome shotgun (WGS) entry which is preliminary data.</text>
</comment>
<evidence type="ECO:0000313" key="1">
    <source>
        <dbReference type="EMBL" id="KAK3044715.1"/>
    </source>
</evidence>
<feature type="non-terminal residue" evidence="1">
    <location>
        <position position="1"/>
    </location>
</feature>
<organism evidence="1 2">
    <name type="scientific">Coniosporium uncinatum</name>
    <dbReference type="NCBI Taxonomy" id="93489"/>
    <lineage>
        <taxon>Eukaryota</taxon>
        <taxon>Fungi</taxon>
        <taxon>Dikarya</taxon>
        <taxon>Ascomycota</taxon>
        <taxon>Pezizomycotina</taxon>
        <taxon>Dothideomycetes</taxon>
        <taxon>Dothideomycetes incertae sedis</taxon>
        <taxon>Coniosporium</taxon>
    </lineage>
</organism>
<reference evidence="1" key="1">
    <citation type="submission" date="2024-09" db="EMBL/GenBank/DDBJ databases">
        <title>Black Yeasts Isolated from many extreme environments.</title>
        <authorList>
            <person name="Coleine C."/>
            <person name="Stajich J.E."/>
            <person name="Selbmann L."/>
        </authorList>
    </citation>
    <scope>NUCLEOTIDE SEQUENCE</scope>
    <source>
        <strain evidence="1">CCFEE 5737</strain>
    </source>
</reference>
<protein>
    <submittedName>
        <fullName evidence="1">Uncharacterized protein</fullName>
    </submittedName>
</protein>
<dbReference type="Proteomes" id="UP001186974">
    <property type="component" value="Unassembled WGS sequence"/>
</dbReference>
<proteinExistence type="predicted"/>